<dbReference type="AlphaFoldDB" id="A0AAQ3NT64"/>
<accession>A0AAQ3NT64</accession>
<evidence type="ECO:0000313" key="3">
    <source>
        <dbReference type="Proteomes" id="UP001374535"/>
    </source>
</evidence>
<proteinExistence type="predicted"/>
<reference evidence="2 3" key="1">
    <citation type="journal article" date="2023" name="Life. Sci Alliance">
        <title>Evolutionary insights into 3D genome organization and epigenetic landscape of Vigna mungo.</title>
        <authorList>
            <person name="Junaid A."/>
            <person name="Singh B."/>
            <person name="Bhatia S."/>
        </authorList>
    </citation>
    <scope>NUCLEOTIDE SEQUENCE [LARGE SCALE GENOMIC DNA]</scope>
    <source>
        <tissue evidence="2">Leaf</tissue>
    </source>
</reference>
<keyword evidence="3" id="KW-1185">Reference proteome</keyword>
<evidence type="ECO:0000313" key="2">
    <source>
        <dbReference type="EMBL" id="WVZ14697.1"/>
    </source>
</evidence>
<name>A0AAQ3NT64_VIGMU</name>
<evidence type="ECO:0000256" key="1">
    <source>
        <dbReference type="SAM" id="Phobius"/>
    </source>
</evidence>
<protein>
    <submittedName>
        <fullName evidence="2">Uncharacterized protein</fullName>
    </submittedName>
</protein>
<gene>
    <name evidence="2" type="ORF">V8G54_012263</name>
</gene>
<keyword evidence="1" id="KW-1133">Transmembrane helix</keyword>
<sequence>MDEKEWLRNIFILLCYIPIVVLNGFIFVQLAGTCNNQGEGAAFSGGSTPTENECRAMTGCALVVASTALQSHCQQISPYYAHNHPTLRPPTTLTTCVNLLYLRMKDHESVKITPKIELPIFILMILETIPRTTKFVRSVKSVYQPTRSTIMTRSANTKTVGFARSMTTLAQL</sequence>
<keyword evidence="1" id="KW-0472">Membrane</keyword>
<feature type="transmembrane region" description="Helical" evidence="1">
    <location>
        <begin position="6"/>
        <end position="28"/>
    </location>
</feature>
<keyword evidence="1" id="KW-0812">Transmembrane</keyword>
<dbReference type="EMBL" id="CP144697">
    <property type="protein sequence ID" value="WVZ14697.1"/>
    <property type="molecule type" value="Genomic_DNA"/>
</dbReference>
<organism evidence="2 3">
    <name type="scientific">Vigna mungo</name>
    <name type="common">Black gram</name>
    <name type="synonym">Phaseolus mungo</name>
    <dbReference type="NCBI Taxonomy" id="3915"/>
    <lineage>
        <taxon>Eukaryota</taxon>
        <taxon>Viridiplantae</taxon>
        <taxon>Streptophyta</taxon>
        <taxon>Embryophyta</taxon>
        <taxon>Tracheophyta</taxon>
        <taxon>Spermatophyta</taxon>
        <taxon>Magnoliopsida</taxon>
        <taxon>eudicotyledons</taxon>
        <taxon>Gunneridae</taxon>
        <taxon>Pentapetalae</taxon>
        <taxon>rosids</taxon>
        <taxon>fabids</taxon>
        <taxon>Fabales</taxon>
        <taxon>Fabaceae</taxon>
        <taxon>Papilionoideae</taxon>
        <taxon>50 kb inversion clade</taxon>
        <taxon>NPAAA clade</taxon>
        <taxon>indigoferoid/millettioid clade</taxon>
        <taxon>Phaseoleae</taxon>
        <taxon>Vigna</taxon>
    </lineage>
</organism>
<dbReference type="Proteomes" id="UP001374535">
    <property type="component" value="Chromosome 4"/>
</dbReference>